<dbReference type="InterPro" id="IPR024892">
    <property type="entry name" value="ArAT"/>
</dbReference>
<organism evidence="8 9">
    <name type="scientific">Salininema proteolyticum</name>
    <dbReference type="NCBI Taxonomy" id="1607685"/>
    <lineage>
        <taxon>Bacteria</taxon>
        <taxon>Bacillati</taxon>
        <taxon>Actinomycetota</taxon>
        <taxon>Actinomycetes</taxon>
        <taxon>Glycomycetales</taxon>
        <taxon>Glycomycetaceae</taxon>
        <taxon>Salininema</taxon>
    </lineage>
</organism>
<dbReference type="PANTHER" id="PTHR43643">
    <property type="entry name" value="HISTIDINOL-PHOSPHATE AMINOTRANSFERASE 2"/>
    <property type="match status" value="1"/>
</dbReference>
<dbReference type="InterPro" id="IPR015421">
    <property type="entry name" value="PyrdxlP-dep_Trfase_major"/>
</dbReference>
<keyword evidence="3 6" id="KW-0032">Aminotransferase</keyword>
<dbReference type="PANTHER" id="PTHR43643:SF3">
    <property type="entry name" value="HISTIDINOL-PHOSPHATE AMINOTRANSFERASE"/>
    <property type="match status" value="1"/>
</dbReference>
<evidence type="ECO:0000256" key="3">
    <source>
        <dbReference type="ARBA" id="ARBA00022576"/>
    </source>
</evidence>
<comment type="function">
    <text evidence="6">Aminotransferase that catalyzes the conversion of aromatic amino acids and 2-oxoglutarate into corresponding aromatic oxo acids and L-glutamate.</text>
</comment>
<evidence type="ECO:0000313" key="9">
    <source>
        <dbReference type="Proteomes" id="UP001595823"/>
    </source>
</evidence>
<dbReference type="HAMAP" id="MF_01513">
    <property type="entry name" value="Phe_aminotrans_2"/>
    <property type="match status" value="1"/>
</dbReference>
<evidence type="ECO:0000256" key="1">
    <source>
        <dbReference type="ARBA" id="ARBA00001933"/>
    </source>
</evidence>
<evidence type="ECO:0000313" key="8">
    <source>
        <dbReference type="EMBL" id="MFC4335013.1"/>
    </source>
</evidence>
<feature type="domain" description="Aminotransferase class I/classII large" evidence="7">
    <location>
        <begin position="27"/>
        <end position="348"/>
    </location>
</feature>
<dbReference type="InterPro" id="IPR050106">
    <property type="entry name" value="HistidinolP_aminotransfase"/>
</dbReference>
<dbReference type="InterPro" id="IPR001917">
    <property type="entry name" value="Aminotrans_II_pyridoxalP_BS"/>
</dbReference>
<dbReference type="InterPro" id="IPR005861">
    <property type="entry name" value="HisP_aminotrans"/>
</dbReference>
<dbReference type="InterPro" id="IPR004839">
    <property type="entry name" value="Aminotransferase_I/II_large"/>
</dbReference>
<dbReference type="CDD" id="cd00609">
    <property type="entry name" value="AAT_like"/>
    <property type="match status" value="1"/>
</dbReference>
<dbReference type="EMBL" id="JBHSDK010000010">
    <property type="protein sequence ID" value="MFC4335013.1"/>
    <property type="molecule type" value="Genomic_DNA"/>
</dbReference>
<sequence>MNETTSPSLRADLEAIPAYVPGKSLPDAVKLSSNEVPFGPLPGVAEAVAEAAANSHRYPDMGVVALREAIAERLGVAPSRVATGAGSVGMLQHLLQSVAEPGAEVVYSWRSFEAYPILSAVAGVKSVQVPNTEDHRHDLGAMAKAVTVNTKAVLVCNPNNPTGQVCRAEELDEFVDSIDPRTLIVFDEAYREFVTDDDVPDALERYGDRPNVVVARTFSKAWGLAGLRAGYLIGSEEVVTTISKCITPFSVNMLAQVAAVTALKAEDAMLERAAATVAERARVAEAAREIVAGVPHTEANFVWLPLGDDAAPFAAHCAENGVVVRPFAGDGVRVTIGLPEENDKFLRALATFKG</sequence>
<keyword evidence="9" id="KW-1185">Reference proteome</keyword>
<dbReference type="Gene3D" id="3.40.640.10">
    <property type="entry name" value="Type I PLP-dependent aspartate aminotransferase-like (Major domain)"/>
    <property type="match status" value="1"/>
</dbReference>
<comment type="similarity">
    <text evidence="6">Belongs to the class-II pyridoxal-phosphate-dependent aminotransferase family.</text>
</comment>
<accession>A0ABV8TX83</accession>
<evidence type="ECO:0000256" key="2">
    <source>
        <dbReference type="ARBA" id="ARBA00011738"/>
    </source>
</evidence>
<comment type="subunit">
    <text evidence="2 6">Homodimer.</text>
</comment>
<comment type="catalytic activity">
    <reaction evidence="6">
        <text>an aromatic L-alpha-amino acid + 2-oxoglutarate = an aromatic oxo-acid + L-glutamate</text>
        <dbReference type="Rhea" id="RHEA:17533"/>
        <dbReference type="ChEBI" id="CHEBI:16810"/>
        <dbReference type="ChEBI" id="CHEBI:29985"/>
        <dbReference type="ChEBI" id="CHEBI:73309"/>
        <dbReference type="ChEBI" id="CHEBI:84824"/>
        <dbReference type="EC" id="2.6.1.57"/>
    </reaction>
</comment>
<keyword evidence="5 6" id="KW-0663">Pyridoxal phosphate</keyword>
<dbReference type="NCBIfam" id="TIGR01141">
    <property type="entry name" value="hisC"/>
    <property type="match status" value="1"/>
</dbReference>
<dbReference type="NCBIfam" id="NF002878">
    <property type="entry name" value="PRK03321.1"/>
    <property type="match status" value="1"/>
</dbReference>
<dbReference type="EC" id="2.6.1.57" evidence="6"/>
<protein>
    <recommendedName>
        <fullName evidence="6">Aromatic amino acid aminotransferase</fullName>
        <shortName evidence="6">ArAT</shortName>
        <ecNumber evidence="6">2.6.1.57</ecNumber>
    </recommendedName>
</protein>
<comment type="caution">
    <text evidence="8">The sequence shown here is derived from an EMBL/GenBank/DDBJ whole genome shotgun (WGS) entry which is preliminary data.</text>
</comment>
<dbReference type="PROSITE" id="PS00599">
    <property type="entry name" value="AA_TRANSFER_CLASS_2"/>
    <property type="match status" value="1"/>
</dbReference>
<dbReference type="InterPro" id="IPR015424">
    <property type="entry name" value="PyrdxlP-dep_Trfase"/>
</dbReference>
<evidence type="ECO:0000259" key="7">
    <source>
        <dbReference type="Pfam" id="PF00155"/>
    </source>
</evidence>
<evidence type="ECO:0000256" key="5">
    <source>
        <dbReference type="ARBA" id="ARBA00022898"/>
    </source>
</evidence>
<dbReference type="GO" id="GO:0004400">
    <property type="term" value="F:histidinol-phosphate transaminase activity"/>
    <property type="evidence" value="ECO:0007669"/>
    <property type="project" value="UniProtKB-EC"/>
</dbReference>
<proteinExistence type="inferred from homology"/>
<dbReference type="Gene3D" id="3.90.1150.10">
    <property type="entry name" value="Aspartate Aminotransferase, domain 1"/>
    <property type="match status" value="1"/>
</dbReference>
<evidence type="ECO:0000256" key="6">
    <source>
        <dbReference type="HAMAP-Rule" id="MF_01513"/>
    </source>
</evidence>
<evidence type="ECO:0000256" key="4">
    <source>
        <dbReference type="ARBA" id="ARBA00022679"/>
    </source>
</evidence>
<keyword evidence="4 6" id="KW-0808">Transferase</keyword>
<gene>
    <name evidence="8" type="primary">hisC</name>
    <name evidence="6" type="synonym">pat</name>
    <name evidence="8" type="ORF">ACFPET_07365</name>
</gene>
<dbReference type="HAMAP" id="MF_01023">
    <property type="entry name" value="HisC_aminotrans_2"/>
    <property type="match status" value="1"/>
</dbReference>
<reference evidence="9" key="1">
    <citation type="journal article" date="2019" name="Int. J. Syst. Evol. Microbiol.">
        <title>The Global Catalogue of Microorganisms (GCM) 10K type strain sequencing project: providing services to taxonomists for standard genome sequencing and annotation.</title>
        <authorList>
            <consortium name="The Broad Institute Genomics Platform"/>
            <consortium name="The Broad Institute Genome Sequencing Center for Infectious Disease"/>
            <person name="Wu L."/>
            <person name="Ma J."/>
        </authorList>
    </citation>
    <scope>NUCLEOTIDE SEQUENCE [LARGE SCALE GENOMIC DNA]</scope>
    <source>
        <strain evidence="9">IBRC-M 10908</strain>
    </source>
</reference>
<name>A0ABV8TX83_9ACTN</name>
<comment type="cofactor">
    <cofactor evidence="1 6">
        <name>pyridoxal 5'-phosphate</name>
        <dbReference type="ChEBI" id="CHEBI:597326"/>
    </cofactor>
</comment>
<dbReference type="SUPFAM" id="SSF53383">
    <property type="entry name" value="PLP-dependent transferases"/>
    <property type="match status" value="1"/>
</dbReference>
<dbReference type="InterPro" id="IPR015422">
    <property type="entry name" value="PyrdxlP-dep_Trfase_small"/>
</dbReference>
<dbReference type="Pfam" id="PF00155">
    <property type="entry name" value="Aminotran_1_2"/>
    <property type="match status" value="1"/>
</dbReference>
<dbReference type="Proteomes" id="UP001595823">
    <property type="component" value="Unassembled WGS sequence"/>
</dbReference>
<dbReference type="RefSeq" id="WP_380619270.1">
    <property type="nucleotide sequence ID" value="NZ_JBHSDK010000010.1"/>
</dbReference>
<feature type="modified residue" description="N6-(pyridoxal phosphate)lysine" evidence="6">
    <location>
        <position position="220"/>
    </location>
</feature>